<comment type="caution">
    <text evidence="1">The sequence shown here is derived from an EMBL/GenBank/DDBJ whole genome shotgun (WGS) entry which is preliminary data.</text>
</comment>
<evidence type="ECO:0008006" key="3">
    <source>
        <dbReference type="Google" id="ProtNLM"/>
    </source>
</evidence>
<evidence type="ECO:0000313" key="2">
    <source>
        <dbReference type="Proteomes" id="UP001310022"/>
    </source>
</evidence>
<sequence length="233" mass="26559">MKKIYTLLLLAICLSCQEAEDPKLEIFNFEYGRGGDGHGDDRIGYIGADLHFAAEVYAEKRMDEVVLSIIDQNGEAVQIWDYSDNYKGIRNPHIHEHPVISNELLAGDYQIQFKISDQIGQQTKKMGDLKLLSSMELQNIAVEGEILPGEEIHIAFGLLSLYPIKDVNIEIISSLDETISNQYYNFSHEDFNYLPFSDKMKIEEADATNEPFHIKITANDKENNTLIYTYSVK</sequence>
<dbReference type="Pfam" id="PF15418">
    <property type="entry name" value="DUF4625"/>
    <property type="match status" value="1"/>
</dbReference>
<organism evidence="1 2">
    <name type="scientific">Persicobacter diffluens</name>
    <dbReference type="NCBI Taxonomy" id="981"/>
    <lineage>
        <taxon>Bacteria</taxon>
        <taxon>Pseudomonadati</taxon>
        <taxon>Bacteroidota</taxon>
        <taxon>Cytophagia</taxon>
        <taxon>Cytophagales</taxon>
        <taxon>Persicobacteraceae</taxon>
        <taxon>Persicobacter</taxon>
    </lineage>
</organism>
<proteinExistence type="predicted"/>
<protein>
    <recommendedName>
        <fullName evidence="3">DUF4625 domain-containing protein</fullName>
    </recommendedName>
</protein>
<dbReference type="Proteomes" id="UP001310022">
    <property type="component" value="Unassembled WGS sequence"/>
</dbReference>
<dbReference type="RefSeq" id="WP_338238073.1">
    <property type="nucleotide sequence ID" value="NZ_BQKE01000002.1"/>
</dbReference>
<keyword evidence="2" id="KW-1185">Reference proteome</keyword>
<reference evidence="1 2" key="1">
    <citation type="submission" date="2021-12" db="EMBL/GenBank/DDBJ databases">
        <title>Genome sequencing of bacteria with rrn-lacking chromosome and rrn-plasmid.</title>
        <authorList>
            <person name="Anda M."/>
            <person name="Iwasaki W."/>
        </authorList>
    </citation>
    <scope>NUCLEOTIDE SEQUENCE [LARGE SCALE GENOMIC DNA]</scope>
    <source>
        <strain evidence="1 2">NBRC 15940</strain>
    </source>
</reference>
<evidence type="ECO:0000313" key="1">
    <source>
        <dbReference type="EMBL" id="GJM62840.1"/>
    </source>
</evidence>
<accession>A0AAN4W2M3</accession>
<name>A0AAN4W2M3_9BACT</name>
<dbReference type="AlphaFoldDB" id="A0AAN4W2M3"/>
<dbReference type="EMBL" id="BQKE01000002">
    <property type="protein sequence ID" value="GJM62840.1"/>
    <property type="molecule type" value="Genomic_DNA"/>
</dbReference>
<gene>
    <name evidence="1" type="ORF">PEDI_33920</name>
</gene>
<dbReference type="InterPro" id="IPR027829">
    <property type="entry name" value="DUF4625"/>
</dbReference>